<sequence length="500" mass="52444">MVDRTVVVLFPGQGAFDGPALAAANRQYPQVAQTFADIDEVSQELFSRRLTDIVLGEQPVGIAELLADDPWVSQLAIYGSDVAAYRILADQGLRPDVLAGHSLGEIAALVAAGAYSIKDGARIVAQRVLVIGEQQLTEGRMVAVATEAGRAETIIGLIGDPMLAVATENHDGQTVVSGPAQSLEQVRGIAAQLGISTIELNSPFPFHTPILAPAAPVFAARIRHLDQNPLTVPVYSPILQRYYEPGDELSELLSQHFVKPVKFAEGIRQLHGEGLRYFVESGSLSALSKLVNKIVPDGDVTTLSSLTLDGKGTLLLDTALAVLRSTGLVGALSPAEQLAALLAPGVNRDAFAAFWAATGAEITELVQRRLAEFGGAATVSATPAAPAAVASPAASPVAAPAAAAGNGSGSEVDRDTLGADIRSVYAAALEYPEEVFTEDVLLEAELGVDSVKQIELMSRVTTKYGLPEKSSNFRLADYDTMGKIVDFIHSALHNGVQAGI</sequence>
<organism evidence="6 7">
    <name type="scientific">Solihabitans fulvus</name>
    <dbReference type="NCBI Taxonomy" id="1892852"/>
    <lineage>
        <taxon>Bacteria</taxon>
        <taxon>Bacillati</taxon>
        <taxon>Actinomycetota</taxon>
        <taxon>Actinomycetes</taxon>
        <taxon>Pseudonocardiales</taxon>
        <taxon>Pseudonocardiaceae</taxon>
        <taxon>Solihabitans</taxon>
    </lineage>
</organism>
<dbReference type="InterPro" id="IPR036736">
    <property type="entry name" value="ACP-like_sf"/>
</dbReference>
<accession>A0A5B2WGK2</accession>
<dbReference type="SMART" id="SM00827">
    <property type="entry name" value="PKS_AT"/>
    <property type="match status" value="1"/>
</dbReference>
<dbReference type="EC" id="2.3.1.39" evidence="1"/>
<dbReference type="SUPFAM" id="SSF47336">
    <property type="entry name" value="ACP-like"/>
    <property type="match status" value="1"/>
</dbReference>
<protein>
    <recommendedName>
        <fullName evidence="1">[acyl-carrier-protein] S-malonyltransferase</fullName>
        <ecNumber evidence="1">2.3.1.39</ecNumber>
    </recommendedName>
</protein>
<dbReference type="Gene3D" id="1.10.1200.10">
    <property type="entry name" value="ACP-like"/>
    <property type="match status" value="1"/>
</dbReference>
<dbReference type="EMBL" id="VUOB01000085">
    <property type="protein sequence ID" value="KAA2251233.1"/>
    <property type="molecule type" value="Genomic_DNA"/>
</dbReference>
<comment type="caution">
    <text evidence="6">The sequence shown here is derived from an EMBL/GenBank/DDBJ whole genome shotgun (WGS) entry which is preliminary data.</text>
</comment>
<dbReference type="RefSeq" id="WP_149854772.1">
    <property type="nucleotide sequence ID" value="NZ_VUOB01000085.1"/>
</dbReference>
<dbReference type="GO" id="GO:0004314">
    <property type="term" value="F:[acyl-carrier-protein] S-malonyltransferase activity"/>
    <property type="evidence" value="ECO:0007669"/>
    <property type="project" value="UniProtKB-EC"/>
</dbReference>
<dbReference type="PROSITE" id="PS50075">
    <property type="entry name" value="CARRIER"/>
    <property type="match status" value="1"/>
</dbReference>
<keyword evidence="3 6" id="KW-0012">Acyltransferase</keyword>
<dbReference type="PANTHER" id="PTHR42681:SF1">
    <property type="entry name" value="MALONYL-COA-ACYL CARRIER PROTEIN TRANSACYLASE, MITOCHONDRIAL"/>
    <property type="match status" value="1"/>
</dbReference>
<reference evidence="6 7" key="1">
    <citation type="submission" date="2019-09" db="EMBL/GenBank/DDBJ databases">
        <title>Goodfellowia gen. nov., a new genus of the Pseudonocardineae related to Actinoalloteichus, containing Goodfellowia coeruleoviolacea gen. nov., comb. nov. gen. nov., comb. nov.</title>
        <authorList>
            <person name="Labeda D."/>
        </authorList>
    </citation>
    <scope>NUCLEOTIDE SEQUENCE [LARGE SCALE GENOMIC DNA]</scope>
    <source>
        <strain evidence="6 7">AN110305</strain>
    </source>
</reference>
<dbReference type="SUPFAM" id="SSF55048">
    <property type="entry name" value="Probable ACP-binding domain of malonyl-CoA ACP transacylase"/>
    <property type="match status" value="1"/>
</dbReference>
<dbReference type="AlphaFoldDB" id="A0A5B2WGK2"/>
<comment type="catalytic activity">
    <reaction evidence="4">
        <text>holo-[ACP] + malonyl-CoA = malonyl-[ACP] + CoA</text>
        <dbReference type="Rhea" id="RHEA:41792"/>
        <dbReference type="Rhea" id="RHEA-COMP:9623"/>
        <dbReference type="Rhea" id="RHEA-COMP:9685"/>
        <dbReference type="ChEBI" id="CHEBI:57287"/>
        <dbReference type="ChEBI" id="CHEBI:57384"/>
        <dbReference type="ChEBI" id="CHEBI:64479"/>
        <dbReference type="ChEBI" id="CHEBI:78449"/>
        <dbReference type="EC" id="2.3.1.39"/>
    </reaction>
</comment>
<evidence type="ECO:0000256" key="1">
    <source>
        <dbReference type="ARBA" id="ARBA00013258"/>
    </source>
</evidence>
<dbReference type="GO" id="GO:0005829">
    <property type="term" value="C:cytosol"/>
    <property type="evidence" value="ECO:0007669"/>
    <property type="project" value="TreeGrafter"/>
</dbReference>
<proteinExistence type="predicted"/>
<name>A0A5B2WGK2_9PSEU</name>
<keyword evidence="7" id="KW-1185">Reference proteome</keyword>
<dbReference type="InterPro" id="IPR001227">
    <property type="entry name" value="Ac_transferase_dom_sf"/>
</dbReference>
<dbReference type="InterPro" id="IPR050858">
    <property type="entry name" value="Mal-CoA-ACP_Trans/PKS_FabD"/>
</dbReference>
<dbReference type="Gene3D" id="3.40.366.10">
    <property type="entry name" value="Malonyl-Coenzyme A Acyl Carrier Protein, domain 2"/>
    <property type="match status" value="1"/>
</dbReference>
<gene>
    <name evidence="6" type="ORF">F0L68_38075</name>
</gene>
<evidence type="ECO:0000256" key="3">
    <source>
        <dbReference type="ARBA" id="ARBA00023315"/>
    </source>
</evidence>
<reference evidence="6 7" key="2">
    <citation type="submission" date="2019-09" db="EMBL/GenBank/DDBJ databases">
        <authorList>
            <person name="Jin C."/>
        </authorList>
    </citation>
    <scope>NUCLEOTIDE SEQUENCE [LARGE SCALE GENOMIC DNA]</scope>
    <source>
        <strain evidence="6 7">AN110305</strain>
    </source>
</reference>
<feature type="domain" description="Carrier" evidence="5">
    <location>
        <begin position="412"/>
        <end position="492"/>
    </location>
</feature>
<evidence type="ECO:0000313" key="7">
    <source>
        <dbReference type="Proteomes" id="UP000323454"/>
    </source>
</evidence>
<dbReference type="InterPro" id="IPR014043">
    <property type="entry name" value="Acyl_transferase_dom"/>
</dbReference>
<dbReference type="InterPro" id="IPR016036">
    <property type="entry name" value="Malonyl_transacylase_ACP-bd"/>
</dbReference>
<dbReference type="GO" id="GO:0006633">
    <property type="term" value="P:fatty acid biosynthetic process"/>
    <property type="evidence" value="ECO:0007669"/>
    <property type="project" value="TreeGrafter"/>
</dbReference>
<dbReference type="InterPro" id="IPR009081">
    <property type="entry name" value="PP-bd_ACP"/>
</dbReference>
<dbReference type="Pfam" id="PF00698">
    <property type="entry name" value="Acyl_transf_1"/>
    <property type="match status" value="1"/>
</dbReference>
<dbReference type="InterPro" id="IPR016035">
    <property type="entry name" value="Acyl_Trfase/lysoPLipase"/>
</dbReference>
<evidence type="ECO:0000256" key="2">
    <source>
        <dbReference type="ARBA" id="ARBA00022679"/>
    </source>
</evidence>
<dbReference type="SUPFAM" id="SSF52151">
    <property type="entry name" value="FabD/lysophospholipase-like"/>
    <property type="match status" value="1"/>
</dbReference>
<dbReference type="PANTHER" id="PTHR42681">
    <property type="entry name" value="MALONYL-COA-ACYL CARRIER PROTEIN TRANSACYLASE, MITOCHONDRIAL"/>
    <property type="match status" value="1"/>
</dbReference>
<evidence type="ECO:0000256" key="4">
    <source>
        <dbReference type="ARBA" id="ARBA00048462"/>
    </source>
</evidence>
<dbReference type="Proteomes" id="UP000323454">
    <property type="component" value="Unassembled WGS sequence"/>
</dbReference>
<evidence type="ECO:0000259" key="5">
    <source>
        <dbReference type="PROSITE" id="PS50075"/>
    </source>
</evidence>
<dbReference type="OrthoDB" id="4286171at2"/>
<evidence type="ECO:0000313" key="6">
    <source>
        <dbReference type="EMBL" id="KAA2251233.1"/>
    </source>
</evidence>
<keyword evidence="2 6" id="KW-0808">Transferase</keyword>